<evidence type="ECO:0000259" key="12">
    <source>
        <dbReference type="Pfam" id="PF02225"/>
    </source>
</evidence>
<dbReference type="AlphaFoldDB" id="A0A835J1M1"/>
<feature type="domain" description="Subtilisin-like protease fibronectin type-III" evidence="14">
    <location>
        <begin position="575"/>
        <end position="673"/>
    </location>
</feature>
<dbReference type="GO" id="GO:0006508">
    <property type="term" value="P:proteolysis"/>
    <property type="evidence" value="ECO:0007669"/>
    <property type="project" value="UniProtKB-KW"/>
</dbReference>
<dbReference type="GO" id="GO:0004252">
    <property type="term" value="F:serine-type endopeptidase activity"/>
    <property type="evidence" value="ECO:0007669"/>
    <property type="project" value="UniProtKB-UniRule"/>
</dbReference>
<dbReference type="EMBL" id="JADGMS010000019">
    <property type="protein sequence ID" value="KAF9661395.1"/>
    <property type="molecule type" value="Genomic_DNA"/>
</dbReference>
<dbReference type="Pfam" id="PF17766">
    <property type="entry name" value="fn3_6"/>
    <property type="match status" value="1"/>
</dbReference>
<dbReference type="CDD" id="cd04852">
    <property type="entry name" value="Peptidases_S8_3"/>
    <property type="match status" value="1"/>
</dbReference>
<evidence type="ECO:0000256" key="3">
    <source>
        <dbReference type="ARBA" id="ARBA00022525"/>
    </source>
</evidence>
<dbReference type="InterPro" id="IPR041469">
    <property type="entry name" value="Subtilisin-like_FN3"/>
</dbReference>
<organism evidence="15 16">
    <name type="scientific">Salix dunnii</name>
    <dbReference type="NCBI Taxonomy" id="1413687"/>
    <lineage>
        <taxon>Eukaryota</taxon>
        <taxon>Viridiplantae</taxon>
        <taxon>Streptophyta</taxon>
        <taxon>Embryophyta</taxon>
        <taxon>Tracheophyta</taxon>
        <taxon>Spermatophyta</taxon>
        <taxon>Magnoliopsida</taxon>
        <taxon>eudicotyledons</taxon>
        <taxon>Gunneridae</taxon>
        <taxon>Pentapetalae</taxon>
        <taxon>rosids</taxon>
        <taxon>fabids</taxon>
        <taxon>Malpighiales</taxon>
        <taxon>Salicaceae</taxon>
        <taxon>Saliceae</taxon>
        <taxon>Salix</taxon>
    </lineage>
</organism>
<evidence type="ECO:0000256" key="10">
    <source>
        <dbReference type="SAM" id="SignalP"/>
    </source>
</evidence>
<dbReference type="OrthoDB" id="836229at2759"/>
<evidence type="ECO:0000256" key="7">
    <source>
        <dbReference type="ARBA" id="ARBA00022825"/>
    </source>
</evidence>
<dbReference type="Gene3D" id="3.30.70.80">
    <property type="entry name" value="Peptidase S8 propeptide/proteinase inhibitor I9"/>
    <property type="match status" value="1"/>
</dbReference>
<dbReference type="InterPro" id="IPR037045">
    <property type="entry name" value="S8pro/Inhibitor_I9_sf"/>
</dbReference>
<evidence type="ECO:0000259" key="11">
    <source>
        <dbReference type="Pfam" id="PF00082"/>
    </source>
</evidence>
<evidence type="ECO:0000313" key="16">
    <source>
        <dbReference type="Proteomes" id="UP000657918"/>
    </source>
</evidence>
<evidence type="ECO:0000256" key="8">
    <source>
        <dbReference type="PIRSR" id="PIRSR615500-1"/>
    </source>
</evidence>
<dbReference type="InterPro" id="IPR034197">
    <property type="entry name" value="Peptidases_S8_3"/>
</dbReference>
<dbReference type="SUPFAM" id="SSF52743">
    <property type="entry name" value="Subtilisin-like"/>
    <property type="match status" value="1"/>
</dbReference>
<feature type="active site" description="Charge relay system" evidence="8 9">
    <location>
        <position position="140"/>
    </location>
</feature>
<dbReference type="GO" id="GO:0005576">
    <property type="term" value="C:extracellular region"/>
    <property type="evidence" value="ECO:0007669"/>
    <property type="project" value="UniProtKB-SubCell"/>
</dbReference>
<sequence length="681" mass="73129">MLKKTGSPTVFILVLMMIIRTLSCTVTDESRKVHIVYMGLLPEGKYSPSSHHLSILQRVIHTSSVENSLVRSYKRSFSGFAANLTSHERRKLETMKEVVSIFPSTTLQLQTTRSWDFMGFHETVKRKPSLESDLVVGVIDSGVWPESESFSDRGFGAPPKKWKGVCEGGQNFTCNNKVIGARYYSSTTYGPISARDDMGHGSHTASIAAGNRVNGASFYGLAEDVLAAFDDAIADGVDIISVSLSGDSTAALEQDVISIGSFHAMVKGILTVQSAGNDGCFSGSGRSINSFTLNETKFPLVYGRDVSRHCSEFDAQSCMAGCVDSDLVKGKIVLCYRLEGVAEAYKAGAVGAVVRNTVSNNASFVVPSLHQLLATQTFYCNSRLTVTFFDRDSRVEIFKSEAIKDFTSPTVASFSSCGPLSLAPEIMKPDVTAPGIEILAAYSPIASPSDGPLDTRQVKYNIISGTSMSCPHVAGVATDVKSFHLEWSPSAIKSAIMTTAWPMDTSKNPAGEFSYGSGHINPVKAITPGLVYGAGKEDYIRLLCSLGFASNAVQVISGDNSTCLTNDFAKTLPIDFNYPAMSFLASPMSAFLFKFNRTVTNVGFSNSTYRAKAMPSPIITVKVQPTVLSFKSSYEKKSFVVTVEGGGMPHGTMASVTVVWSDGTHSVRSPVAVASINTDDV</sequence>
<keyword evidence="5 10" id="KW-0732">Signal</keyword>
<dbReference type="InterPro" id="IPR015500">
    <property type="entry name" value="Peptidase_S8_subtilisin-rel"/>
</dbReference>
<evidence type="ECO:0000256" key="6">
    <source>
        <dbReference type="ARBA" id="ARBA00022801"/>
    </source>
</evidence>
<dbReference type="PANTHER" id="PTHR10795">
    <property type="entry name" value="PROPROTEIN CONVERTASE SUBTILISIN/KEXIN"/>
    <property type="match status" value="1"/>
</dbReference>
<feature type="active site" description="Charge relay system" evidence="8 9">
    <location>
        <position position="467"/>
    </location>
</feature>
<feature type="active site" description="Charge relay system" evidence="8 9">
    <location>
        <position position="200"/>
    </location>
</feature>
<dbReference type="Pfam" id="PF00082">
    <property type="entry name" value="Peptidase_S8"/>
    <property type="match status" value="1"/>
</dbReference>
<accession>A0A835J1M1</accession>
<feature type="domain" description="PA" evidence="12">
    <location>
        <begin position="299"/>
        <end position="360"/>
    </location>
</feature>
<reference evidence="15 16" key="1">
    <citation type="submission" date="2020-10" db="EMBL/GenBank/DDBJ databases">
        <title>Plant Genome Project.</title>
        <authorList>
            <person name="Zhang R.-G."/>
        </authorList>
    </citation>
    <scope>NUCLEOTIDE SEQUENCE [LARGE SCALE GENOMIC DNA]</scope>
    <source>
        <strain evidence="15">FAFU-HL-1</strain>
        <tissue evidence="15">Leaf</tissue>
    </source>
</reference>
<feature type="domain" description="Peptidase S8/S53" evidence="11">
    <location>
        <begin position="133"/>
        <end position="518"/>
    </location>
</feature>
<dbReference type="InterPro" id="IPR045051">
    <property type="entry name" value="SBT"/>
</dbReference>
<dbReference type="Proteomes" id="UP000657918">
    <property type="component" value="Unassembled WGS sequence"/>
</dbReference>
<keyword evidence="7 9" id="KW-0720">Serine protease</keyword>
<dbReference type="PRINTS" id="PR00723">
    <property type="entry name" value="SUBTILISIN"/>
</dbReference>
<evidence type="ECO:0000256" key="2">
    <source>
        <dbReference type="ARBA" id="ARBA00011073"/>
    </source>
</evidence>
<keyword evidence="16" id="KW-1185">Reference proteome</keyword>
<dbReference type="PROSITE" id="PS51892">
    <property type="entry name" value="SUBTILASE"/>
    <property type="match status" value="1"/>
</dbReference>
<dbReference type="Pfam" id="PF05922">
    <property type="entry name" value="Inhibitor_I9"/>
    <property type="match status" value="1"/>
</dbReference>
<dbReference type="GO" id="GO:0009610">
    <property type="term" value="P:response to symbiotic fungus"/>
    <property type="evidence" value="ECO:0007669"/>
    <property type="project" value="UniProtKB-ARBA"/>
</dbReference>
<evidence type="ECO:0000259" key="14">
    <source>
        <dbReference type="Pfam" id="PF17766"/>
    </source>
</evidence>
<evidence type="ECO:0000313" key="15">
    <source>
        <dbReference type="EMBL" id="KAF9661395.1"/>
    </source>
</evidence>
<comment type="subcellular location">
    <subcellularLocation>
        <location evidence="1">Secreted</location>
    </subcellularLocation>
</comment>
<comment type="caution">
    <text evidence="15">The sequence shown here is derived from an EMBL/GenBank/DDBJ whole genome shotgun (WGS) entry which is preliminary data.</text>
</comment>
<keyword evidence="4 9" id="KW-0645">Protease</keyword>
<dbReference type="Gene3D" id="2.60.40.2310">
    <property type="match status" value="1"/>
</dbReference>
<dbReference type="Pfam" id="PF02225">
    <property type="entry name" value="PA"/>
    <property type="match status" value="1"/>
</dbReference>
<feature type="domain" description="Inhibitor I9" evidence="13">
    <location>
        <begin position="33"/>
        <end position="110"/>
    </location>
</feature>
<proteinExistence type="inferred from homology"/>
<dbReference type="Gene3D" id="3.40.50.200">
    <property type="entry name" value="Peptidase S8/S53 domain"/>
    <property type="match status" value="1"/>
</dbReference>
<feature type="signal peptide" evidence="10">
    <location>
        <begin position="1"/>
        <end position="24"/>
    </location>
</feature>
<name>A0A835J1M1_9ROSI</name>
<evidence type="ECO:0000256" key="5">
    <source>
        <dbReference type="ARBA" id="ARBA00022729"/>
    </source>
</evidence>
<dbReference type="InterPro" id="IPR036852">
    <property type="entry name" value="Peptidase_S8/S53_dom_sf"/>
</dbReference>
<dbReference type="InterPro" id="IPR023828">
    <property type="entry name" value="Peptidase_S8_Ser-AS"/>
</dbReference>
<dbReference type="InterPro" id="IPR003137">
    <property type="entry name" value="PA_domain"/>
</dbReference>
<evidence type="ECO:0000256" key="4">
    <source>
        <dbReference type="ARBA" id="ARBA00022670"/>
    </source>
</evidence>
<dbReference type="InterPro" id="IPR010259">
    <property type="entry name" value="S8pro/Inhibitor_I9"/>
</dbReference>
<evidence type="ECO:0000256" key="1">
    <source>
        <dbReference type="ARBA" id="ARBA00004613"/>
    </source>
</evidence>
<feature type="chain" id="PRO_5032561699" evidence="10">
    <location>
        <begin position="25"/>
        <end position="681"/>
    </location>
</feature>
<keyword evidence="3" id="KW-0964">Secreted</keyword>
<evidence type="ECO:0000256" key="9">
    <source>
        <dbReference type="PROSITE-ProRule" id="PRU01240"/>
    </source>
</evidence>
<dbReference type="PROSITE" id="PS00138">
    <property type="entry name" value="SUBTILASE_SER"/>
    <property type="match status" value="1"/>
</dbReference>
<dbReference type="InterPro" id="IPR000209">
    <property type="entry name" value="Peptidase_S8/S53_dom"/>
</dbReference>
<dbReference type="CDD" id="cd02120">
    <property type="entry name" value="PA_subtilisin_like"/>
    <property type="match status" value="1"/>
</dbReference>
<evidence type="ECO:0000259" key="13">
    <source>
        <dbReference type="Pfam" id="PF05922"/>
    </source>
</evidence>
<gene>
    <name evidence="15" type="ORF">SADUNF_Sadunf19G0064300</name>
</gene>
<keyword evidence="6 9" id="KW-0378">Hydrolase</keyword>
<comment type="similarity">
    <text evidence="2 9">Belongs to the peptidase S8 family.</text>
</comment>
<protein>
    <submittedName>
        <fullName evidence="15">Uncharacterized protein</fullName>
    </submittedName>
</protein>